<keyword evidence="4" id="KW-1185">Reference proteome</keyword>
<dbReference type="PROSITE" id="PS51061">
    <property type="entry name" value="R3H"/>
    <property type="match status" value="1"/>
</dbReference>
<gene>
    <name evidence="3" type="ORF">CCMP2556_LOCUS5960</name>
</gene>
<evidence type="ECO:0000256" key="1">
    <source>
        <dbReference type="SAM" id="MobiDB-lite"/>
    </source>
</evidence>
<comment type="caution">
    <text evidence="3">The sequence shown here is derived from an EMBL/GenBank/DDBJ whole genome shotgun (WGS) entry which is preliminary data.</text>
</comment>
<dbReference type="InterPro" id="IPR036867">
    <property type="entry name" value="R3H_dom_sf"/>
</dbReference>
<sequence length="202" mass="21987">MTTESFRKDVAKKLSELQSSTDEEAKIDFPSDLTSSDRKYIHKIAESFRLHTLSSGTGDARFISVYKNPPAGQEAKRPREPPGATPPLSLSSAATQNLQQIAARSPGAAGGRVLLAKVRPMGRSKMLPKQPSVAAAVTPSAGDVVEAFWPDDEMWLDATISEVLEDGSFRIVWAMDDSESEVPADYVRWPGDHLDEGGFKEP</sequence>
<dbReference type="InterPro" id="IPR001374">
    <property type="entry name" value="R3H_dom"/>
</dbReference>
<dbReference type="Gene3D" id="3.30.1370.50">
    <property type="entry name" value="R3H-like domain"/>
    <property type="match status" value="1"/>
</dbReference>
<organism evidence="3 4">
    <name type="scientific">Durusdinium trenchii</name>
    <dbReference type="NCBI Taxonomy" id="1381693"/>
    <lineage>
        <taxon>Eukaryota</taxon>
        <taxon>Sar</taxon>
        <taxon>Alveolata</taxon>
        <taxon>Dinophyceae</taxon>
        <taxon>Suessiales</taxon>
        <taxon>Symbiodiniaceae</taxon>
        <taxon>Durusdinium</taxon>
    </lineage>
</organism>
<reference evidence="3 4" key="1">
    <citation type="submission" date="2024-02" db="EMBL/GenBank/DDBJ databases">
        <authorList>
            <person name="Chen Y."/>
            <person name="Shah S."/>
            <person name="Dougan E. K."/>
            <person name="Thang M."/>
            <person name="Chan C."/>
        </authorList>
    </citation>
    <scope>NUCLEOTIDE SEQUENCE [LARGE SCALE GENOMIC DNA]</scope>
</reference>
<feature type="domain" description="R3H" evidence="2">
    <location>
        <begin position="4"/>
        <end position="69"/>
    </location>
</feature>
<dbReference type="CDD" id="cd04508">
    <property type="entry name" value="Tudor_SF"/>
    <property type="match status" value="1"/>
</dbReference>
<dbReference type="EMBL" id="CAXAMN010002558">
    <property type="protein sequence ID" value="CAK9000162.1"/>
    <property type="molecule type" value="Genomic_DNA"/>
</dbReference>
<accession>A0ABP0IFB0</accession>
<dbReference type="Pfam" id="PF01424">
    <property type="entry name" value="R3H"/>
    <property type="match status" value="1"/>
</dbReference>
<proteinExistence type="predicted"/>
<dbReference type="Proteomes" id="UP001642484">
    <property type="component" value="Unassembled WGS sequence"/>
</dbReference>
<evidence type="ECO:0000259" key="2">
    <source>
        <dbReference type="PROSITE" id="PS51061"/>
    </source>
</evidence>
<name>A0ABP0IFB0_9DINO</name>
<feature type="region of interest" description="Disordered" evidence="1">
    <location>
        <begin position="62"/>
        <end position="90"/>
    </location>
</feature>
<dbReference type="Gene3D" id="2.30.30.140">
    <property type="match status" value="1"/>
</dbReference>
<protein>
    <recommendedName>
        <fullName evidence="2">R3H domain-containing protein</fullName>
    </recommendedName>
</protein>
<dbReference type="SUPFAM" id="SSF82708">
    <property type="entry name" value="R3H domain"/>
    <property type="match status" value="1"/>
</dbReference>
<dbReference type="SUPFAM" id="SSF63748">
    <property type="entry name" value="Tudor/PWWP/MBT"/>
    <property type="match status" value="1"/>
</dbReference>
<evidence type="ECO:0000313" key="4">
    <source>
        <dbReference type="Proteomes" id="UP001642484"/>
    </source>
</evidence>
<evidence type="ECO:0000313" key="3">
    <source>
        <dbReference type="EMBL" id="CAK9000162.1"/>
    </source>
</evidence>